<dbReference type="RefSeq" id="WP_349300662.1">
    <property type="nucleotide sequence ID" value="NZ_JBEDNQ010000011.1"/>
</dbReference>
<reference evidence="5 6" key="1">
    <citation type="submission" date="2024-03" db="EMBL/GenBank/DDBJ databases">
        <title>Draft genome sequence of Pseudonocardia nematodicida JCM 31783.</title>
        <authorList>
            <person name="Butdee W."/>
            <person name="Duangmal K."/>
        </authorList>
    </citation>
    <scope>NUCLEOTIDE SEQUENCE [LARGE SCALE GENOMIC DNA]</scope>
    <source>
        <strain evidence="5 6">JCM 31783</strain>
    </source>
</reference>
<sequence>MRDDTLIVEDALMLMMDDASGTPANAGTLPYALGGAVLVELALLGRVEADESRAGLGGPMVVAVGDGPLPDPVLQSAYDVVARRPRRVQALLTELGDLWKVLTDRLVERGLVRREKRKLLGLIPTTRLPSTASRHETELRQRVVDVLENGAEPDAHTAAVIGLISASGTLPSLHPRPRWSTAVIERAKALEEGNWGAGAVSNAVLNTAVAIAAASAAVVATSATAR</sequence>
<organism evidence="5 6">
    <name type="scientific">Pseudonocardia nematodicida</name>
    <dbReference type="NCBI Taxonomy" id="1206997"/>
    <lineage>
        <taxon>Bacteria</taxon>
        <taxon>Bacillati</taxon>
        <taxon>Actinomycetota</taxon>
        <taxon>Actinomycetes</taxon>
        <taxon>Pseudonocardiales</taxon>
        <taxon>Pseudonocardiaceae</taxon>
        <taxon>Pseudonocardia</taxon>
    </lineage>
</organism>
<dbReference type="Pfam" id="PF05719">
    <property type="entry name" value="GPP34"/>
    <property type="match status" value="1"/>
</dbReference>
<dbReference type="Gene3D" id="1.10.3630.10">
    <property type="entry name" value="yeast vps74-n-term truncation variant domain like"/>
    <property type="match status" value="1"/>
</dbReference>
<accession>A0ABV1KGK1</accession>
<proteinExistence type="predicted"/>
<keyword evidence="2" id="KW-0333">Golgi apparatus</keyword>
<name>A0ABV1KGK1_9PSEU</name>
<evidence type="ECO:0000256" key="3">
    <source>
        <dbReference type="ARBA" id="ARBA00023121"/>
    </source>
</evidence>
<dbReference type="EMBL" id="JBEDNQ010000011">
    <property type="protein sequence ID" value="MEQ3553595.1"/>
    <property type="molecule type" value="Genomic_DNA"/>
</dbReference>
<protein>
    <submittedName>
        <fullName evidence="5">GPP34 family phosphoprotein</fullName>
    </submittedName>
</protein>
<evidence type="ECO:0000313" key="6">
    <source>
        <dbReference type="Proteomes" id="UP001494902"/>
    </source>
</evidence>
<dbReference type="InterPro" id="IPR008628">
    <property type="entry name" value="GPP34-like"/>
</dbReference>
<keyword evidence="3" id="KW-0446">Lipid-binding</keyword>
<evidence type="ECO:0000256" key="1">
    <source>
        <dbReference type="ARBA" id="ARBA00004255"/>
    </source>
</evidence>
<evidence type="ECO:0000256" key="4">
    <source>
        <dbReference type="ARBA" id="ARBA00023136"/>
    </source>
</evidence>
<dbReference type="InterPro" id="IPR038261">
    <property type="entry name" value="GPP34-like_sf"/>
</dbReference>
<gene>
    <name evidence="5" type="ORF">WIS52_24240</name>
</gene>
<comment type="subcellular location">
    <subcellularLocation>
        <location evidence="1">Golgi apparatus membrane</location>
        <topology evidence="1">Peripheral membrane protein</topology>
        <orientation evidence="1">Cytoplasmic side</orientation>
    </subcellularLocation>
</comment>
<keyword evidence="4" id="KW-0472">Membrane</keyword>
<evidence type="ECO:0000256" key="2">
    <source>
        <dbReference type="ARBA" id="ARBA00023034"/>
    </source>
</evidence>
<evidence type="ECO:0000313" key="5">
    <source>
        <dbReference type="EMBL" id="MEQ3553595.1"/>
    </source>
</evidence>
<keyword evidence="6" id="KW-1185">Reference proteome</keyword>
<comment type="caution">
    <text evidence="5">The sequence shown here is derived from an EMBL/GenBank/DDBJ whole genome shotgun (WGS) entry which is preliminary data.</text>
</comment>
<dbReference type="Proteomes" id="UP001494902">
    <property type="component" value="Unassembled WGS sequence"/>
</dbReference>